<dbReference type="InterPro" id="IPR036390">
    <property type="entry name" value="WH_DNA-bd_sf"/>
</dbReference>
<organism evidence="2 3">
    <name type="scientific">Thalassovita aquimarina</name>
    <dbReference type="NCBI Taxonomy" id="2785917"/>
    <lineage>
        <taxon>Bacteria</taxon>
        <taxon>Pseudomonadati</taxon>
        <taxon>Pseudomonadota</taxon>
        <taxon>Alphaproteobacteria</taxon>
        <taxon>Rhodobacterales</taxon>
        <taxon>Roseobacteraceae</taxon>
        <taxon>Thalassovita</taxon>
    </lineage>
</organism>
<gene>
    <name evidence="2" type="ORF">IT775_07940</name>
</gene>
<proteinExistence type="predicted"/>
<dbReference type="Gene3D" id="1.10.10.10">
    <property type="entry name" value="Winged helix-like DNA-binding domain superfamily/Winged helix DNA-binding domain"/>
    <property type="match status" value="1"/>
</dbReference>
<evidence type="ECO:0000313" key="2">
    <source>
        <dbReference type="EMBL" id="MBR9651049.1"/>
    </source>
</evidence>
<dbReference type="Pfam" id="PF00126">
    <property type="entry name" value="HTH_1"/>
    <property type="match status" value="1"/>
</dbReference>
<reference evidence="2 3" key="1">
    <citation type="journal article" date="2021" name="Arch. Microbiol.">
        <title>Thalassobius aquimarinus sp. nov., isolated from the Sea of Japan seashore.</title>
        <authorList>
            <person name="Kurilenko V.V."/>
            <person name="Romanenko L.A."/>
            <person name="Chernysheva N.Y."/>
            <person name="Velansky P.V."/>
            <person name="Tekutyeva L.A."/>
            <person name="Isaeva M.P."/>
            <person name="Mikhailov V.V."/>
        </authorList>
    </citation>
    <scope>NUCLEOTIDE SEQUENCE [LARGE SCALE GENOMIC DNA]</scope>
    <source>
        <strain evidence="2 3">KMM 8518</strain>
    </source>
</reference>
<evidence type="ECO:0000313" key="3">
    <source>
        <dbReference type="Proteomes" id="UP001195941"/>
    </source>
</evidence>
<evidence type="ECO:0000259" key="1">
    <source>
        <dbReference type="PROSITE" id="PS50931"/>
    </source>
</evidence>
<dbReference type="EMBL" id="JADMKU010000005">
    <property type="protein sequence ID" value="MBR9651049.1"/>
    <property type="molecule type" value="Genomic_DNA"/>
</dbReference>
<dbReference type="SUPFAM" id="SSF46785">
    <property type="entry name" value="Winged helix' DNA-binding domain"/>
    <property type="match status" value="1"/>
</dbReference>
<accession>A0ABS5HQ31</accession>
<dbReference type="RefSeq" id="WP_212700558.1">
    <property type="nucleotide sequence ID" value="NZ_JADMKU010000005.1"/>
</dbReference>
<dbReference type="InterPro" id="IPR036388">
    <property type="entry name" value="WH-like_DNA-bd_sf"/>
</dbReference>
<comment type="caution">
    <text evidence="2">The sequence shown here is derived from an EMBL/GenBank/DDBJ whole genome shotgun (WGS) entry which is preliminary data.</text>
</comment>
<dbReference type="InterPro" id="IPR000847">
    <property type="entry name" value="LysR_HTH_N"/>
</dbReference>
<feature type="domain" description="HTH lysR-type" evidence="1">
    <location>
        <begin position="9"/>
        <end position="66"/>
    </location>
</feature>
<dbReference type="Proteomes" id="UP001195941">
    <property type="component" value="Unassembled WGS sequence"/>
</dbReference>
<sequence length="300" mass="33812">MAELKNHPLLFELLRSFTSLAETLNLSHTVAQLDSTRQTVRRHINILEELKGEQLFVIVDRQYQLTDAGRSCLREAQDIQARGAAWLNNETGHIGGLFHIGKEDPDGWRFYLQQHPISDIWTGQNELLKKAVKCWAEAEGVITHEAFDPIRESLMVFRKSAEDWICTAVGSKSSYATWYGWRWESSSIGRAVPALPGGASHAVQLSQPFEEIRASRGLRYDHVHTLMDRGEEGGPEPISFKRLLLGCRYPDDSFAMGSIVVRSYDLQIEGLSQEIIESMPAEELMEGAPAMREQSKDISA</sequence>
<keyword evidence="3" id="KW-1185">Reference proteome</keyword>
<protein>
    <submittedName>
        <fullName evidence="2">LysR family transcriptional regulator</fullName>
    </submittedName>
</protein>
<name>A0ABS5HQ31_9RHOB</name>
<dbReference type="PROSITE" id="PS50931">
    <property type="entry name" value="HTH_LYSR"/>
    <property type="match status" value="1"/>
</dbReference>